<dbReference type="PANTHER" id="PTHR24567:SF74">
    <property type="entry name" value="HTH-TYPE TRANSCRIPTIONAL REGULATOR ARCR"/>
    <property type="match status" value="1"/>
</dbReference>
<dbReference type="PANTHER" id="PTHR24567">
    <property type="entry name" value="CRP FAMILY TRANSCRIPTIONAL REGULATORY PROTEIN"/>
    <property type="match status" value="1"/>
</dbReference>
<dbReference type="RefSeq" id="WP_093428784.1">
    <property type="nucleotide sequence ID" value="NZ_FOMJ01000007.1"/>
</dbReference>
<dbReference type="GO" id="GO:0003700">
    <property type="term" value="F:DNA-binding transcription factor activity"/>
    <property type="evidence" value="ECO:0007669"/>
    <property type="project" value="TreeGrafter"/>
</dbReference>
<dbReference type="SUPFAM" id="SSF51206">
    <property type="entry name" value="cAMP-binding domain-like"/>
    <property type="match status" value="1"/>
</dbReference>
<dbReference type="Gene3D" id="2.60.120.10">
    <property type="entry name" value="Jelly Rolls"/>
    <property type="match status" value="1"/>
</dbReference>
<dbReference type="Pfam" id="PF00027">
    <property type="entry name" value="cNMP_binding"/>
    <property type="match status" value="1"/>
</dbReference>
<feature type="region of interest" description="Disordered" evidence="1">
    <location>
        <begin position="227"/>
        <end position="247"/>
    </location>
</feature>
<sequence>MNPKDYSSPGREAERPSRKLADFLTRHGKVRIYDAGKVVFHEGDTSHWVYIILAGEAEVLRADEGGQENVIATVGPGSMFGEMGLFHDLRRTGTIRARESLKVVVFSNDDFMDAVTKLPELTIRVIRSLSNKVVAANELAADLRSQRDRWAVAYAIVRQWPEQGERVGPEVVLDPTRISTDTGVSRPGVKAVIRELARRGAIITPNPDSSGVIRSRVDYARLEQWLADSRPDAGNPDESDAAGTHAN</sequence>
<dbReference type="PROSITE" id="PS50042">
    <property type="entry name" value="CNMP_BINDING_3"/>
    <property type="match status" value="1"/>
</dbReference>
<organism evidence="3 4">
    <name type="scientific">Thiohalospira halophila DSM 15071</name>
    <dbReference type="NCBI Taxonomy" id="1123397"/>
    <lineage>
        <taxon>Bacteria</taxon>
        <taxon>Pseudomonadati</taxon>
        <taxon>Pseudomonadota</taxon>
        <taxon>Gammaproteobacteria</taxon>
        <taxon>Thiohalospirales</taxon>
        <taxon>Thiohalospiraceae</taxon>
        <taxon>Thiohalospira</taxon>
    </lineage>
</organism>
<evidence type="ECO:0000256" key="1">
    <source>
        <dbReference type="SAM" id="MobiDB-lite"/>
    </source>
</evidence>
<dbReference type="OrthoDB" id="5768935at2"/>
<dbReference type="AlphaFoldDB" id="A0A1I1UN81"/>
<dbReference type="SMART" id="SM00100">
    <property type="entry name" value="cNMP"/>
    <property type="match status" value="1"/>
</dbReference>
<dbReference type="GO" id="GO:0005829">
    <property type="term" value="C:cytosol"/>
    <property type="evidence" value="ECO:0007669"/>
    <property type="project" value="TreeGrafter"/>
</dbReference>
<evidence type="ECO:0000313" key="4">
    <source>
        <dbReference type="Proteomes" id="UP000198611"/>
    </source>
</evidence>
<keyword evidence="4" id="KW-1185">Reference proteome</keyword>
<dbReference type="InterPro" id="IPR014710">
    <property type="entry name" value="RmlC-like_jellyroll"/>
</dbReference>
<evidence type="ECO:0000259" key="2">
    <source>
        <dbReference type="PROSITE" id="PS50042"/>
    </source>
</evidence>
<feature type="domain" description="Cyclic nucleotide-binding" evidence="2">
    <location>
        <begin position="33"/>
        <end position="132"/>
    </location>
</feature>
<dbReference type="GO" id="GO:0016301">
    <property type="term" value="F:kinase activity"/>
    <property type="evidence" value="ECO:0007669"/>
    <property type="project" value="UniProtKB-KW"/>
</dbReference>
<dbReference type="STRING" id="1123397.SAMN05660831_02158"/>
<proteinExistence type="predicted"/>
<protein>
    <submittedName>
        <fullName evidence="3">cAMP-binding domain of CRP or a regulatory subunit of cAMP-dependent protein kinases</fullName>
    </submittedName>
</protein>
<name>A0A1I1UN81_9GAMM</name>
<evidence type="ECO:0000313" key="3">
    <source>
        <dbReference type="EMBL" id="SFD70233.1"/>
    </source>
</evidence>
<dbReference type="InterPro" id="IPR018490">
    <property type="entry name" value="cNMP-bd_dom_sf"/>
</dbReference>
<dbReference type="EMBL" id="FOMJ01000007">
    <property type="protein sequence ID" value="SFD70233.1"/>
    <property type="molecule type" value="Genomic_DNA"/>
</dbReference>
<keyword evidence="3" id="KW-0418">Kinase</keyword>
<dbReference type="Proteomes" id="UP000198611">
    <property type="component" value="Unassembled WGS sequence"/>
</dbReference>
<keyword evidence="3" id="KW-0808">Transferase</keyword>
<gene>
    <name evidence="3" type="ORF">SAMN05660831_02158</name>
</gene>
<accession>A0A1I1UN81</accession>
<dbReference type="InterPro" id="IPR000595">
    <property type="entry name" value="cNMP-bd_dom"/>
</dbReference>
<reference evidence="3 4" key="1">
    <citation type="submission" date="2016-10" db="EMBL/GenBank/DDBJ databases">
        <authorList>
            <person name="de Groot N.N."/>
        </authorList>
    </citation>
    <scope>NUCLEOTIDE SEQUENCE [LARGE SCALE GENOMIC DNA]</scope>
    <source>
        <strain evidence="3 4">HL3</strain>
    </source>
</reference>
<dbReference type="CDD" id="cd00038">
    <property type="entry name" value="CAP_ED"/>
    <property type="match status" value="1"/>
</dbReference>
<dbReference type="InterPro" id="IPR050397">
    <property type="entry name" value="Env_Response_Regulators"/>
</dbReference>